<accession>A0A829WA39</accession>
<dbReference type="AlphaFoldDB" id="A0A829WA39"/>
<evidence type="ECO:0000313" key="1">
    <source>
        <dbReference type="EMBL" id="GEA38792.1"/>
    </source>
</evidence>
<organism evidence="2 3">
    <name type="scientific">Enterocloster clostridioformis</name>
    <dbReference type="NCBI Taxonomy" id="1531"/>
    <lineage>
        <taxon>Bacteria</taxon>
        <taxon>Bacillati</taxon>
        <taxon>Bacillota</taxon>
        <taxon>Clostridia</taxon>
        <taxon>Lachnospirales</taxon>
        <taxon>Lachnospiraceae</taxon>
        <taxon>Enterocloster</taxon>
    </lineage>
</organism>
<dbReference type="EMBL" id="BJLB01000001">
    <property type="protein sequence ID" value="GEA39137.1"/>
    <property type="molecule type" value="Genomic_DNA"/>
</dbReference>
<gene>
    <name evidence="1" type="ORF">Ccl03g_45050</name>
    <name evidence="2" type="ORF">Ccl03g_48500</name>
</gene>
<sequence>MTIPKYVQELMQRSQYEFNHHYYSKYKDNYAVGYTIEIEKSSTYGYAETLLAEIERLKKWVERQAGGEMIILEFPKETHYRRQYAVVTIFDPVMKYLESYIPSEEERKAKRKRVYS</sequence>
<dbReference type="Proteomes" id="UP000315200">
    <property type="component" value="Unassembled WGS sequence"/>
</dbReference>
<evidence type="ECO:0000313" key="2">
    <source>
        <dbReference type="EMBL" id="GEA39137.1"/>
    </source>
</evidence>
<evidence type="ECO:0000313" key="3">
    <source>
        <dbReference type="Proteomes" id="UP000315200"/>
    </source>
</evidence>
<protein>
    <submittedName>
        <fullName evidence="2">Uncharacterized protein</fullName>
    </submittedName>
</protein>
<name>A0A829WA39_9FIRM</name>
<comment type="caution">
    <text evidence="2">The sequence shown here is derived from an EMBL/GenBank/DDBJ whole genome shotgun (WGS) entry which is preliminary data.</text>
</comment>
<dbReference type="EMBL" id="BJLB01000001">
    <property type="protein sequence ID" value="GEA38792.1"/>
    <property type="molecule type" value="Genomic_DNA"/>
</dbReference>
<dbReference type="RefSeq" id="WP_141267783.1">
    <property type="nucleotide sequence ID" value="NZ_BJLB01000001.1"/>
</dbReference>
<proteinExistence type="predicted"/>
<reference evidence="2 3" key="1">
    <citation type="submission" date="2019-06" db="EMBL/GenBank/DDBJ databases">
        <title>Draft genome sequence of [Clostridium] clostridioforme NBRC 113352.</title>
        <authorList>
            <person name="Miura T."/>
            <person name="Furukawa M."/>
            <person name="Shimamura M."/>
            <person name="Ohyama Y."/>
            <person name="Yamazoe A."/>
            <person name="Kawasaki H."/>
        </authorList>
    </citation>
    <scope>NUCLEOTIDE SEQUENCE [LARGE SCALE GENOMIC DNA]</scope>
    <source>
        <strain evidence="2 3">NBRC 113352</strain>
    </source>
</reference>